<dbReference type="GO" id="GO:0045944">
    <property type="term" value="P:positive regulation of transcription by RNA polymerase II"/>
    <property type="evidence" value="ECO:0007669"/>
    <property type="project" value="TreeGrafter"/>
</dbReference>
<evidence type="ECO:0000256" key="6">
    <source>
        <dbReference type="RuleBase" id="RU364151"/>
    </source>
</evidence>
<keyword evidence="3 6" id="KW-0805">Transcription regulation</keyword>
<gene>
    <name evidence="6" type="primary">MED19</name>
    <name evidence="8" type="ORF">NMOB1V02_LOCUS8882</name>
</gene>
<evidence type="ECO:0000256" key="3">
    <source>
        <dbReference type="ARBA" id="ARBA00023015"/>
    </source>
</evidence>
<keyword evidence="5 6" id="KW-0539">Nucleus</keyword>
<dbReference type="OrthoDB" id="10044050at2759"/>
<comment type="function">
    <text evidence="6">Component of the Mediator complex, a coactivator involved in the regulated transcription of nearly all RNA polymerase II-dependent genes. Mediator functions as a bridge to convey information from gene-specific regulatory proteins to the basal RNA polymerase II transcription machinery. Mediator is recruited to promoters by direct interactions with regulatory proteins and serves as a scaffold for the assembly of a functional preinitiation complex with RNA polymerase II and the general transcription factors.</text>
</comment>
<evidence type="ECO:0000313" key="9">
    <source>
        <dbReference type="Proteomes" id="UP000678499"/>
    </source>
</evidence>
<reference evidence="8" key="1">
    <citation type="submission" date="2020-11" db="EMBL/GenBank/DDBJ databases">
        <authorList>
            <person name="Tran Van P."/>
        </authorList>
    </citation>
    <scope>NUCLEOTIDE SEQUENCE</scope>
</reference>
<feature type="compositionally biased region" description="Basic residues" evidence="7">
    <location>
        <begin position="160"/>
        <end position="172"/>
    </location>
</feature>
<feature type="compositionally biased region" description="Basic residues" evidence="7">
    <location>
        <begin position="222"/>
        <end position="233"/>
    </location>
</feature>
<dbReference type="PANTHER" id="PTHR22536">
    <property type="entry name" value="LUNG CANCER METASTASIS-RELATED LCMR1 PROTEIN"/>
    <property type="match status" value="1"/>
</dbReference>
<dbReference type="PANTHER" id="PTHR22536:SF1">
    <property type="entry name" value="MEDIATOR OF RNA POLYMERASE II TRANSCRIPTION SUBUNIT 19"/>
    <property type="match status" value="1"/>
</dbReference>
<keyword evidence="9" id="KW-1185">Reference proteome</keyword>
<evidence type="ECO:0000256" key="2">
    <source>
        <dbReference type="ARBA" id="ARBA00009259"/>
    </source>
</evidence>
<sequence length="258" mass="28493">MEQYSPKSSPRGPPGSQTAPRSQDTTTSTSGTLKTTICLGMGKTPSIVHNRPFYLMKELPPPSERTGATNLMAIHNLEHAYNKFNGKKVKDQLSSFLPNLPGVIDTQGSQDGSSLRSVIEKHRLVPKELVQFTTAQLAGFRLHPGPLPEQYRFMTQSPTKIRKHKQKRRRYRGPFGVSSAPGDSTPEAPQTTEALMAETTELPVALKTKHKKTKKHGDEERRKKKKEKKKKKQKNDTPPPPPVPGPSGIPSPQPAGLL</sequence>
<dbReference type="Pfam" id="PF10278">
    <property type="entry name" value="Med19"/>
    <property type="match status" value="1"/>
</dbReference>
<evidence type="ECO:0000256" key="5">
    <source>
        <dbReference type="ARBA" id="ARBA00023242"/>
    </source>
</evidence>
<name>A0A7R9BTC7_9CRUS</name>
<organism evidence="8">
    <name type="scientific">Notodromas monacha</name>
    <dbReference type="NCBI Taxonomy" id="399045"/>
    <lineage>
        <taxon>Eukaryota</taxon>
        <taxon>Metazoa</taxon>
        <taxon>Ecdysozoa</taxon>
        <taxon>Arthropoda</taxon>
        <taxon>Crustacea</taxon>
        <taxon>Oligostraca</taxon>
        <taxon>Ostracoda</taxon>
        <taxon>Podocopa</taxon>
        <taxon>Podocopida</taxon>
        <taxon>Cypridocopina</taxon>
        <taxon>Cypridoidea</taxon>
        <taxon>Cyprididae</taxon>
        <taxon>Notodromas</taxon>
    </lineage>
</organism>
<evidence type="ECO:0000256" key="7">
    <source>
        <dbReference type="SAM" id="MobiDB-lite"/>
    </source>
</evidence>
<feature type="compositionally biased region" description="Pro residues" evidence="7">
    <location>
        <begin position="237"/>
        <end position="258"/>
    </location>
</feature>
<dbReference type="GO" id="GO:0016592">
    <property type="term" value="C:mediator complex"/>
    <property type="evidence" value="ECO:0007669"/>
    <property type="project" value="InterPro"/>
</dbReference>
<feature type="region of interest" description="Disordered" evidence="7">
    <location>
        <begin position="1"/>
        <end position="36"/>
    </location>
</feature>
<dbReference type="Proteomes" id="UP000678499">
    <property type="component" value="Unassembled WGS sequence"/>
</dbReference>
<feature type="region of interest" description="Disordered" evidence="7">
    <location>
        <begin position="156"/>
        <end position="258"/>
    </location>
</feature>
<keyword evidence="6" id="KW-0010">Activator</keyword>
<comment type="similarity">
    <text evidence="2 6">Belongs to the Mediator complex subunit 19 family.</text>
</comment>
<dbReference type="EMBL" id="CAJPEX010002700">
    <property type="protein sequence ID" value="CAG0921383.1"/>
    <property type="molecule type" value="Genomic_DNA"/>
</dbReference>
<feature type="compositionally biased region" description="Low complexity" evidence="7">
    <location>
        <begin position="191"/>
        <end position="202"/>
    </location>
</feature>
<dbReference type="GO" id="GO:0003712">
    <property type="term" value="F:transcription coregulator activity"/>
    <property type="evidence" value="ECO:0007669"/>
    <property type="project" value="InterPro"/>
</dbReference>
<dbReference type="InterPro" id="IPR019403">
    <property type="entry name" value="Mediator_Med19_met"/>
</dbReference>
<protein>
    <recommendedName>
        <fullName evidence="6">Mediator of RNA polymerase II transcription subunit 19</fullName>
    </recommendedName>
    <alternativeName>
        <fullName evidence="6">Mediator complex subunit 19</fullName>
    </alternativeName>
</protein>
<feature type="compositionally biased region" description="Low complexity" evidence="7">
    <location>
        <begin position="25"/>
        <end position="36"/>
    </location>
</feature>
<evidence type="ECO:0000313" key="8">
    <source>
        <dbReference type="EMBL" id="CAD7281231.1"/>
    </source>
</evidence>
<accession>A0A7R9BTC7</accession>
<evidence type="ECO:0000256" key="1">
    <source>
        <dbReference type="ARBA" id="ARBA00004123"/>
    </source>
</evidence>
<comment type="subunit">
    <text evidence="6">Component of the Mediator complex.</text>
</comment>
<feature type="compositionally biased region" description="Low complexity" evidence="7">
    <location>
        <begin position="1"/>
        <end position="16"/>
    </location>
</feature>
<dbReference type="AlphaFoldDB" id="A0A7R9BTC7"/>
<proteinExistence type="inferred from homology"/>
<keyword evidence="4 6" id="KW-0804">Transcription</keyword>
<dbReference type="EMBL" id="OA884737">
    <property type="protein sequence ID" value="CAD7281231.1"/>
    <property type="molecule type" value="Genomic_DNA"/>
</dbReference>
<comment type="subcellular location">
    <subcellularLocation>
        <location evidence="1 6">Nucleus</location>
    </subcellularLocation>
</comment>
<evidence type="ECO:0000256" key="4">
    <source>
        <dbReference type="ARBA" id="ARBA00023163"/>
    </source>
</evidence>